<proteinExistence type="predicted"/>
<evidence type="ECO:0000313" key="2">
    <source>
        <dbReference type="WBParaSite" id="Hba_00920"/>
    </source>
</evidence>
<dbReference type="WBParaSite" id="Hba_00920">
    <property type="protein sequence ID" value="Hba_00920"/>
    <property type="gene ID" value="Hba_00920"/>
</dbReference>
<sequence>MSIVCRIFCIGSPHVYFTAYIDLLHNFNKFVVITYTLYTPLSLLYLF</sequence>
<reference evidence="2" key="1">
    <citation type="submission" date="2016-11" db="UniProtKB">
        <authorList>
            <consortium name="WormBaseParasite"/>
        </authorList>
    </citation>
    <scope>IDENTIFICATION</scope>
</reference>
<accession>A0A1I7W8E6</accession>
<dbReference type="Proteomes" id="UP000095283">
    <property type="component" value="Unplaced"/>
</dbReference>
<dbReference type="AlphaFoldDB" id="A0A1I7W8E6"/>
<organism evidence="1 2">
    <name type="scientific">Heterorhabditis bacteriophora</name>
    <name type="common">Entomopathogenic nematode worm</name>
    <dbReference type="NCBI Taxonomy" id="37862"/>
    <lineage>
        <taxon>Eukaryota</taxon>
        <taxon>Metazoa</taxon>
        <taxon>Ecdysozoa</taxon>
        <taxon>Nematoda</taxon>
        <taxon>Chromadorea</taxon>
        <taxon>Rhabditida</taxon>
        <taxon>Rhabditina</taxon>
        <taxon>Rhabditomorpha</taxon>
        <taxon>Strongyloidea</taxon>
        <taxon>Heterorhabditidae</taxon>
        <taxon>Heterorhabditis</taxon>
    </lineage>
</organism>
<evidence type="ECO:0000313" key="1">
    <source>
        <dbReference type="Proteomes" id="UP000095283"/>
    </source>
</evidence>
<protein>
    <submittedName>
        <fullName evidence="2">Uncharacterized protein</fullName>
    </submittedName>
</protein>
<keyword evidence="1" id="KW-1185">Reference proteome</keyword>
<name>A0A1I7W8E6_HETBA</name>